<evidence type="ECO:0000313" key="3">
    <source>
        <dbReference type="Proteomes" id="UP000005239"/>
    </source>
</evidence>
<name>A0A2A6CAP8_PRIPA</name>
<dbReference type="AlphaFoldDB" id="A0A2A6CAP8"/>
<dbReference type="Proteomes" id="UP000005239">
    <property type="component" value="Unassembled WGS sequence"/>
</dbReference>
<accession>A0A2A6CAP8</accession>
<reference evidence="2" key="2">
    <citation type="submission" date="2022-06" db="UniProtKB">
        <authorList>
            <consortium name="EnsemblMetazoa"/>
        </authorList>
    </citation>
    <scope>IDENTIFICATION</scope>
    <source>
        <strain evidence="2">PS312</strain>
    </source>
</reference>
<keyword evidence="3" id="KW-1185">Reference proteome</keyword>
<protein>
    <submittedName>
        <fullName evidence="2">Uncharacterized protein</fullName>
    </submittedName>
</protein>
<sequence length="128" mass="15131">MIQGDKKRYIPLMIWLKREGDWERGKEEETSDGRILSKEYGRLHRSIIEEAMEGMHTLRDGESKRGEDATSLMEQPIDLSRVRDDTQKNEMKRGMNDRGKDENEYIHVDNHGETSLLYYDDKTDLRLV</sequence>
<evidence type="ECO:0000256" key="1">
    <source>
        <dbReference type="SAM" id="MobiDB-lite"/>
    </source>
</evidence>
<dbReference type="EnsemblMetazoa" id="PPA44934.1">
    <property type="protein sequence ID" value="PPA44934.1"/>
    <property type="gene ID" value="WBGene00283303"/>
</dbReference>
<feature type="compositionally biased region" description="Basic and acidic residues" evidence="1">
    <location>
        <begin position="59"/>
        <end position="68"/>
    </location>
</feature>
<organism evidence="2 3">
    <name type="scientific">Pristionchus pacificus</name>
    <name type="common">Parasitic nematode worm</name>
    <dbReference type="NCBI Taxonomy" id="54126"/>
    <lineage>
        <taxon>Eukaryota</taxon>
        <taxon>Metazoa</taxon>
        <taxon>Ecdysozoa</taxon>
        <taxon>Nematoda</taxon>
        <taxon>Chromadorea</taxon>
        <taxon>Rhabditida</taxon>
        <taxon>Rhabditina</taxon>
        <taxon>Diplogasteromorpha</taxon>
        <taxon>Diplogasteroidea</taxon>
        <taxon>Neodiplogasteridae</taxon>
        <taxon>Pristionchus</taxon>
    </lineage>
</organism>
<gene>
    <name evidence="2" type="primary">WBGene00283303</name>
</gene>
<reference evidence="3" key="1">
    <citation type="journal article" date="2008" name="Nat. Genet.">
        <title>The Pristionchus pacificus genome provides a unique perspective on nematode lifestyle and parasitism.</title>
        <authorList>
            <person name="Dieterich C."/>
            <person name="Clifton S.W."/>
            <person name="Schuster L.N."/>
            <person name="Chinwalla A."/>
            <person name="Delehaunty K."/>
            <person name="Dinkelacker I."/>
            <person name="Fulton L."/>
            <person name="Fulton R."/>
            <person name="Godfrey J."/>
            <person name="Minx P."/>
            <person name="Mitreva M."/>
            <person name="Roeseler W."/>
            <person name="Tian H."/>
            <person name="Witte H."/>
            <person name="Yang S.P."/>
            <person name="Wilson R.K."/>
            <person name="Sommer R.J."/>
        </authorList>
    </citation>
    <scope>NUCLEOTIDE SEQUENCE [LARGE SCALE GENOMIC DNA]</scope>
    <source>
        <strain evidence="3">PS312</strain>
    </source>
</reference>
<proteinExistence type="predicted"/>
<accession>A0A8R1Z4Z6</accession>
<feature type="compositionally biased region" description="Basic and acidic residues" evidence="1">
    <location>
        <begin position="80"/>
        <end position="106"/>
    </location>
</feature>
<feature type="region of interest" description="Disordered" evidence="1">
    <location>
        <begin position="59"/>
        <end position="106"/>
    </location>
</feature>
<evidence type="ECO:0000313" key="2">
    <source>
        <dbReference type="EnsemblMetazoa" id="PPA44934.1"/>
    </source>
</evidence>